<sequence length="74" mass="7791">MREDPTKTTPAPQPKPEDEKAGARGPRDKRTPGTDMQSEDSGTTDSGQAPGRGTPAQSAMKQEHKTDQEPGSGS</sequence>
<dbReference type="RefSeq" id="WP_200789210.1">
    <property type="nucleotide sequence ID" value="NZ_JAEDAO010000001.1"/>
</dbReference>
<dbReference type="EMBL" id="JAEDAO010000001">
    <property type="protein sequence ID" value="MBK0394209.1"/>
    <property type="molecule type" value="Genomic_DNA"/>
</dbReference>
<feature type="compositionally biased region" description="Basic and acidic residues" evidence="1">
    <location>
        <begin position="15"/>
        <end position="32"/>
    </location>
</feature>
<accession>A0A934URW5</accession>
<comment type="caution">
    <text evidence="2">The sequence shown here is derived from an EMBL/GenBank/DDBJ whole genome shotgun (WGS) entry which is preliminary data.</text>
</comment>
<feature type="region of interest" description="Disordered" evidence="1">
    <location>
        <begin position="1"/>
        <end position="74"/>
    </location>
</feature>
<name>A0A934URW5_9BURK</name>
<reference evidence="2" key="1">
    <citation type="submission" date="2020-12" db="EMBL/GenBank/DDBJ databases">
        <title>Ramlibacter sp. nov., isolated from a freshwater alga, Cryptomonas.</title>
        <authorList>
            <person name="Kim H.M."/>
            <person name="Jeon C.O."/>
        </authorList>
    </citation>
    <scope>NUCLEOTIDE SEQUENCE</scope>
    <source>
        <strain evidence="2">CrO1</strain>
    </source>
</reference>
<proteinExistence type="predicted"/>
<evidence type="ECO:0000313" key="2">
    <source>
        <dbReference type="EMBL" id="MBK0394209.1"/>
    </source>
</evidence>
<gene>
    <name evidence="2" type="ORF">I8E28_16525</name>
</gene>
<feature type="compositionally biased region" description="Polar residues" evidence="1">
    <location>
        <begin position="34"/>
        <end position="47"/>
    </location>
</feature>
<dbReference type="AlphaFoldDB" id="A0A934URW5"/>
<dbReference type="Proteomes" id="UP000617041">
    <property type="component" value="Unassembled WGS sequence"/>
</dbReference>
<keyword evidence="3" id="KW-1185">Reference proteome</keyword>
<protein>
    <submittedName>
        <fullName evidence="2">Uncharacterized protein</fullName>
    </submittedName>
</protein>
<organism evidence="2 3">
    <name type="scientific">Ramlibacter algicola</name>
    <dbReference type="NCBI Taxonomy" id="2795217"/>
    <lineage>
        <taxon>Bacteria</taxon>
        <taxon>Pseudomonadati</taxon>
        <taxon>Pseudomonadota</taxon>
        <taxon>Betaproteobacteria</taxon>
        <taxon>Burkholderiales</taxon>
        <taxon>Comamonadaceae</taxon>
        <taxon>Ramlibacter</taxon>
    </lineage>
</organism>
<evidence type="ECO:0000313" key="3">
    <source>
        <dbReference type="Proteomes" id="UP000617041"/>
    </source>
</evidence>
<evidence type="ECO:0000256" key="1">
    <source>
        <dbReference type="SAM" id="MobiDB-lite"/>
    </source>
</evidence>